<accession>A0ABQ3YU68</accession>
<protein>
    <submittedName>
        <fullName evidence="1">Uncharacterized protein</fullName>
    </submittedName>
</protein>
<evidence type="ECO:0000313" key="1">
    <source>
        <dbReference type="EMBL" id="GIE01101.1"/>
    </source>
</evidence>
<dbReference type="RefSeq" id="WP_203726721.1">
    <property type="nucleotide sequence ID" value="NZ_BAAATX010000025.1"/>
</dbReference>
<name>A0ABQ3YU68_9ACTN</name>
<reference evidence="1 2" key="1">
    <citation type="submission" date="2021-01" db="EMBL/GenBank/DDBJ databases">
        <title>Whole genome shotgun sequence of Actinoplanes durhamensis NBRC 14914.</title>
        <authorList>
            <person name="Komaki H."/>
            <person name="Tamura T."/>
        </authorList>
    </citation>
    <scope>NUCLEOTIDE SEQUENCE [LARGE SCALE GENOMIC DNA]</scope>
    <source>
        <strain evidence="1 2">NBRC 14914</strain>
    </source>
</reference>
<dbReference type="EMBL" id="BOML01000021">
    <property type="protein sequence ID" value="GIE01101.1"/>
    <property type="molecule type" value="Genomic_DNA"/>
</dbReference>
<evidence type="ECO:0000313" key="2">
    <source>
        <dbReference type="Proteomes" id="UP000637628"/>
    </source>
</evidence>
<sequence>MIRTGRSRVSALVAAVMLVLALGATVVVSAGSAHHAPEAASQVSVDVHEHGNDRAPRLSKRLRPATAVTLLSIVAPDPDPAPVPADFGEPVLFSIKITSSSVLRV</sequence>
<organism evidence="1 2">
    <name type="scientific">Paractinoplanes durhamensis</name>
    <dbReference type="NCBI Taxonomy" id="113563"/>
    <lineage>
        <taxon>Bacteria</taxon>
        <taxon>Bacillati</taxon>
        <taxon>Actinomycetota</taxon>
        <taxon>Actinomycetes</taxon>
        <taxon>Micromonosporales</taxon>
        <taxon>Micromonosporaceae</taxon>
        <taxon>Paractinoplanes</taxon>
    </lineage>
</organism>
<keyword evidence="2" id="KW-1185">Reference proteome</keyword>
<gene>
    <name evidence="1" type="ORF">Adu01nite_24510</name>
</gene>
<dbReference type="Proteomes" id="UP000637628">
    <property type="component" value="Unassembled WGS sequence"/>
</dbReference>
<proteinExistence type="predicted"/>
<comment type="caution">
    <text evidence="1">The sequence shown here is derived from an EMBL/GenBank/DDBJ whole genome shotgun (WGS) entry which is preliminary data.</text>
</comment>